<dbReference type="EnsemblMetazoa" id="CLYHEMT010072.1">
    <property type="protein sequence ID" value="CLYHEMP010072.1"/>
    <property type="gene ID" value="CLYHEMG010072"/>
</dbReference>
<evidence type="ECO:0000313" key="2">
    <source>
        <dbReference type="EnsemblMetazoa" id="CLYHEMP010072.1"/>
    </source>
</evidence>
<dbReference type="SUPFAM" id="SSF57414">
    <property type="entry name" value="Hairpin loop containing domain-like"/>
    <property type="match status" value="1"/>
</dbReference>
<dbReference type="EnsemblMetazoa" id="CLYHEMT010073.1">
    <property type="protein sequence ID" value="CLYHEMP010073.1"/>
    <property type="gene ID" value="CLYHEMG010073"/>
</dbReference>
<evidence type="ECO:0000256" key="1">
    <source>
        <dbReference type="SAM" id="SignalP"/>
    </source>
</evidence>
<dbReference type="RefSeq" id="XP_066935135.1">
    <property type="nucleotide sequence ID" value="XM_067079034.1"/>
</dbReference>
<evidence type="ECO:0008006" key="4">
    <source>
        <dbReference type="Google" id="ProtNLM"/>
    </source>
</evidence>
<feature type="chain" id="PRO_5036206772" description="Apple domain-containing protein" evidence="1">
    <location>
        <begin position="25"/>
        <end position="120"/>
    </location>
</feature>
<reference evidence="2" key="1">
    <citation type="submission" date="2021-01" db="UniProtKB">
        <authorList>
            <consortium name="EnsemblMetazoa"/>
        </authorList>
    </citation>
    <scope>IDENTIFICATION</scope>
</reference>
<dbReference type="GeneID" id="136822752"/>
<feature type="signal peptide" evidence="1">
    <location>
        <begin position="1"/>
        <end position="24"/>
    </location>
</feature>
<evidence type="ECO:0000313" key="3">
    <source>
        <dbReference type="Proteomes" id="UP000594262"/>
    </source>
</evidence>
<dbReference type="AlphaFoldDB" id="A0A7M5WSF9"/>
<organism evidence="2 3">
    <name type="scientific">Clytia hemisphaerica</name>
    <dbReference type="NCBI Taxonomy" id="252671"/>
    <lineage>
        <taxon>Eukaryota</taxon>
        <taxon>Metazoa</taxon>
        <taxon>Cnidaria</taxon>
        <taxon>Hydrozoa</taxon>
        <taxon>Hydroidolina</taxon>
        <taxon>Leptothecata</taxon>
        <taxon>Obeliida</taxon>
        <taxon>Clytiidae</taxon>
        <taxon>Clytia</taxon>
    </lineage>
</organism>
<accession>A0A7M5WSF9</accession>
<sequence>MKVSPDMALLTYLAFLLPFAKCGSHYFFTDNFAVASWIKTDGVIFKGSRLLTGGGMMENVEDCRWLCLKNTACNSFNILPVDDISIFCELTEYFYDDTDQQKEAKIGAYNFSLAGRRPSK</sequence>
<proteinExistence type="predicted"/>
<keyword evidence="3" id="KW-1185">Reference proteome</keyword>
<keyword evidence="1" id="KW-0732">Signal</keyword>
<dbReference type="GeneID" id="136822751"/>
<dbReference type="RefSeq" id="XP_066935134.1">
    <property type="nucleotide sequence ID" value="XM_067079033.1"/>
</dbReference>
<protein>
    <recommendedName>
        <fullName evidence="4">Apple domain-containing protein</fullName>
    </recommendedName>
</protein>
<name>A0A7M5WSF9_9CNID</name>
<dbReference type="Proteomes" id="UP000594262">
    <property type="component" value="Unplaced"/>
</dbReference>